<dbReference type="EMBL" id="CP007493">
    <property type="protein sequence ID" value="AJB41289.1"/>
    <property type="molecule type" value="Genomic_DNA"/>
</dbReference>
<organism evidence="10 11">
    <name type="scientific">Thermofilum adornatum 1505</name>
    <dbReference type="NCBI Taxonomy" id="697581"/>
    <lineage>
        <taxon>Archaea</taxon>
        <taxon>Thermoproteota</taxon>
        <taxon>Thermoprotei</taxon>
        <taxon>Thermofilales</taxon>
        <taxon>Thermofilaceae</taxon>
        <taxon>Thermofilum</taxon>
    </lineage>
</organism>
<protein>
    <recommendedName>
        <fullName evidence="9">Sec-independent protein translocase protein TatA</fullName>
    </recommendedName>
</protein>
<dbReference type="Pfam" id="PF02416">
    <property type="entry name" value="TatA_B_E"/>
    <property type="match status" value="1"/>
</dbReference>
<feature type="transmembrane region" description="Helical" evidence="9">
    <location>
        <begin position="20"/>
        <end position="37"/>
    </location>
</feature>
<dbReference type="NCBIfam" id="NF011430">
    <property type="entry name" value="PRK14861.1"/>
    <property type="match status" value="1"/>
</dbReference>
<evidence type="ECO:0000256" key="8">
    <source>
        <dbReference type="ARBA" id="ARBA00023136"/>
    </source>
</evidence>
<evidence type="ECO:0000256" key="4">
    <source>
        <dbReference type="ARBA" id="ARBA00022692"/>
    </source>
</evidence>
<accession>A0A3G1A4E0</accession>
<dbReference type="GO" id="GO:0033281">
    <property type="term" value="C:TAT protein transport complex"/>
    <property type="evidence" value="ECO:0007669"/>
    <property type="project" value="UniProtKB-UniRule"/>
</dbReference>
<comment type="similarity">
    <text evidence="9">Belongs to the TatA/E family.</text>
</comment>
<dbReference type="InterPro" id="IPR006312">
    <property type="entry name" value="TatA/E"/>
</dbReference>
<comment type="function">
    <text evidence="9">Part of the twin-arginine translocation (Tat) system that transports large folded proteins containing a characteristic twin-arginine motif in their signal peptide across membranes. TatA could form the protein-conducting channel of the Tat system.</text>
</comment>
<dbReference type="AlphaFoldDB" id="A0A3G1A4E0"/>
<evidence type="ECO:0000256" key="9">
    <source>
        <dbReference type="HAMAP-Rule" id="MF_00236"/>
    </source>
</evidence>
<dbReference type="STRING" id="697581.TCARB_0213"/>
<keyword evidence="4 9" id="KW-0812">Transmembrane</keyword>
<keyword evidence="5 9" id="KW-0653">Protein transport</keyword>
<evidence type="ECO:0000256" key="2">
    <source>
        <dbReference type="ARBA" id="ARBA00022448"/>
    </source>
</evidence>
<keyword evidence="2 9" id="KW-0813">Transport</keyword>
<comment type="subunit">
    <text evidence="9">Forms a complex with TatC.</text>
</comment>
<evidence type="ECO:0000313" key="11">
    <source>
        <dbReference type="Proteomes" id="UP000266720"/>
    </source>
</evidence>
<dbReference type="InterPro" id="IPR003369">
    <property type="entry name" value="TatA/B/E"/>
</dbReference>
<evidence type="ECO:0000313" key="10">
    <source>
        <dbReference type="EMBL" id="AJB41289.1"/>
    </source>
</evidence>
<evidence type="ECO:0000256" key="6">
    <source>
        <dbReference type="ARBA" id="ARBA00022989"/>
    </source>
</evidence>
<dbReference type="GO" id="GO:0008320">
    <property type="term" value="F:protein transmembrane transporter activity"/>
    <property type="evidence" value="ECO:0007669"/>
    <property type="project" value="UniProtKB-UniRule"/>
</dbReference>
<keyword evidence="3 9" id="KW-1003">Cell membrane</keyword>
<proteinExistence type="inferred from homology"/>
<dbReference type="Gene3D" id="1.20.5.3310">
    <property type="match status" value="1"/>
</dbReference>
<dbReference type="PRINTS" id="PR01506">
    <property type="entry name" value="TATBPROTEIN"/>
</dbReference>
<dbReference type="PANTHER" id="PTHR42982">
    <property type="entry name" value="SEC-INDEPENDENT PROTEIN TRANSLOCASE PROTEIN TATA"/>
    <property type="match status" value="1"/>
</dbReference>
<comment type="subcellular location">
    <subcellularLocation>
        <location evidence="1 9">Cell membrane</location>
        <topology evidence="1 9">Single-pass membrane protein</topology>
    </subcellularLocation>
</comment>
<gene>
    <name evidence="9" type="primary">tatA</name>
    <name evidence="10" type="ORF">TCARB_0213</name>
</gene>
<reference evidence="11" key="1">
    <citation type="book" date="2010" name="EXTREMOPHILES" publisher="0:0-0">
        <title>Complete genome sequences of ten hyperthermophilic archaea reveal their metabolic capabilities and possible ecological roles.</title>
        <editorList>
            <person name="?"/>
        </editorList>
        <authorList>
            <person name="Ravin N.V."/>
            <person name="Mardanov A.V."/>
            <person name="Bonch-Osmolovskaya E.A."/>
            <person name="Skryabin K.G."/>
        </authorList>
    </citation>
    <scope>NUCLEOTIDE SEQUENCE [LARGE SCALE GENOMIC DNA]</scope>
    <source>
        <strain evidence="11">1505</strain>
    </source>
</reference>
<dbReference type="HAMAP" id="MF_00236">
    <property type="entry name" value="TatA_E"/>
    <property type="match status" value="1"/>
</dbReference>
<evidence type="ECO:0000256" key="5">
    <source>
        <dbReference type="ARBA" id="ARBA00022927"/>
    </source>
</evidence>
<name>A0A3G1A4E0_9CREN</name>
<sequence>MGEKMLPVYPPQVVTLQFQIGPTEIILLIILALILFGPKKLPELAKAAGEAVRVFREETQKVTSSVEEASKKQETTTAISDEDLKKLAEKLGVQTEGKTKEDLVKEVIEKAKEKELI</sequence>
<keyword evidence="8 9" id="KW-0472">Membrane</keyword>
<dbReference type="Proteomes" id="UP000266720">
    <property type="component" value="Chromosome"/>
</dbReference>
<keyword evidence="7 9" id="KW-0811">Translocation</keyword>
<dbReference type="KEGG" id="tcb:TCARB_0213"/>
<evidence type="ECO:0000256" key="7">
    <source>
        <dbReference type="ARBA" id="ARBA00023010"/>
    </source>
</evidence>
<dbReference type="PANTHER" id="PTHR42982:SF1">
    <property type="entry name" value="SEC-INDEPENDENT PROTEIN TRANSLOCASE PROTEIN TATA"/>
    <property type="match status" value="1"/>
</dbReference>
<evidence type="ECO:0000256" key="3">
    <source>
        <dbReference type="ARBA" id="ARBA00022475"/>
    </source>
</evidence>
<dbReference type="GO" id="GO:0043953">
    <property type="term" value="P:protein transport by the Tat complex"/>
    <property type="evidence" value="ECO:0007669"/>
    <property type="project" value="UniProtKB-UniRule"/>
</dbReference>
<evidence type="ECO:0000256" key="1">
    <source>
        <dbReference type="ARBA" id="ARBA00004162"/>
    </source>
</evidence>
<keyword evidence="6 9" id="KW-1133">Transmembrane helix</keyword>